<organism evidence="1 2">
    <name type="scientific">Nocardioides euryhalodurans</name>
    <dbReference type="NCBI Taxonomy" id="2518370"/>
    <lineage>
        <taxon>Bacteria</taxon>
        <taxon>Bacillati</taxon>
        <taxon>Actinomycetota</taxon>
        <taxon>Actinomycetes</taxon>
        <taxon>Propionibacteriales</taxon>
        <taxon>Nocardioidaceae</taxon>
        <taxon>Nocardioides</taxon>
    </lineage>
</organism>
<dbReference type="RefSeq" id="WP_135079430.1">
    <property type="nucleotide sequence ID" value="NZ_CP038267.1"/>
</dbReference>
<gene>
    <name evidence="1" type="ORF">EXE57_16670</name>
</gene>
<dbReference type="InterPro" id="IPR019639">
    <property type="entry name" value="DUF2505"/>
</dbReference>
<dbReference type="OrthoDB" id="3266819at2"/>
<dbReference type="Proteomes" id="UP000294894">
    <property type="component" value="Chromosome"/>
</dbReference>
<dbReference type="AlphaFoldDB" id="A0A4P7GP44"/>
<reference evidence="1 2" key="1">
    <citation type="submission" date="2019-03" db="EMBL/GenBank/DDBJ databases">
        <title>Three New Species of Nocardioides, Nocardioides euryhalodurans sp. nov., Nocardioides seonyuensis sp. nov. and Nocardioides eburneoflavus sp. nov., Iolated from Soil.</title>
        <authorList>
            <person name="Roh S.G."/>
            <person name="Lee C."/>
            <person name="Kim M.-K."/>
            <person name="Kim S.B."/>
        </authorList>
    </citation>
    <scope>NUCLEOTIDE SEQUENCE [LARGE SCALE GENOMIC DNA]</scope>
    <source>
        <strain evidence="1 2">MMS17-SY117</strain>
    </source>
</reference>
<evidence type="ECO:0000313" key="1">
    <source>
        <dbReference type="EMBL" id="QBR93724.1"/>
    </source>
</evidence>
<proteinExistence type="predicted"/>
<name>A0A4P7GP44_9ACTN</name>
<keyword evidence="2" id="KW-1185">Reference proteome</keyword>
<evidence type="ECO:0000313" key="2">
    <source>
        <dbReference type="Proteomes" id="UP000294894"/>
    </source>
</evidence>
<dbReference type="KEGG" id="noy:EXE57_16670"/>
<dbReference type="EMBL" id="CP038267">
    <property type="protein sequence ID" value="QBR93724.1"/>
    <property type="molecule type" value="Genomic_DNA"/>
</dbReference>
<protein>
    <submittedName>
        <fullName evidence="1">DUF2505 domain-containing protein</fullName>
    </submittedName>
</protein>
<sequence>MAKRITHDLTYDAPLAEVAALLADADFRREVCARQGNLRSEVTVVPEGSGKHVTIDQFQAADGLPSFARKFVGDEIHIVQTERWSTDDAADVTVTIPGKPGDMSGTAHLVESGGVTTETVDLTIKVGIPLVGGKIEGLIADLLLKALKTENVVGREWLAR</sequence>
<accession>A0A4P7GP44</accession>
<dbReference type="Pfam" id="PF10698">
    <property type="entry name" value="DUF2505"/>
    <property type="match status" value="1"/>
</dbReference>